<dbReference type="InterPro" id="IPR019775">
    <property type="entry name" value="WD40_repeat_CS"/>
</dbReference>
<evidence type="ECO:0000256" key="8">
    <source>
        <dbReference type="SAM" id="MobiDB-lite"/>
    </source>
</evidence>
<feature type="repeat" description="WD" evidence="7">
    <location>
        <begin position="893"/>
        <end position="934"/>
    </location>
</feature>
<dbReference type="Pfam" id="PF00400">
    <property type="entry name" value="WD40"/>
    <property type="match status" value="6"/>
</dbReference>
<feature type="region of interest" description="Disordered" evidence="8">
    <location>
        <begin position="779"/>
        <end position="825"/>
    </location>
</feature>
<dbReference type="SUPFAM" id="SSF50978">
    <property type="entry name" value="WD40 repeat-like"/>
    <property type="match status" value="1"/>
</dbReference>
<feature type="repeat" description="WD" evidence="7">
    <location>
        <begin position="976"/>
        <end position="1010"/>
    </location>
</feature>
<organism evidence="9 10">
    <name type="scientific">Aspergillus felis</name>
    <dbReference type="NCBI Taxonomy" id="1287682"/>
    <lineage>
        <taxon>Eukaryota</taxon>
        <taxon>Fungi</taxon>
        <taxon>Dikarya</taxon>
        <taxon>Ascomycota</taxon>
        <taxon>Pezizomycotina</taxon>
        <taxon>Eurotiomycetes</taxon>
        <taxon>Eurotiomycetidae</taxon>
        <taxon>Eurotiales</taxon>
        <taxon>Aspergillaceae</taxon>
        <taxon>Aspergillus</taxon>
        <taxon>Aspergillus subgen. Fumigati</taxon>
    </lineage>
</organism>
<keyword evidence="2 7" id="KW-0853">WD repeat</keyword>
<evidence type="ECO:0000256" key="5">
    <source>
        <dbReference type="ARBA" id="ARBA00039789"/>
    </source>
</evidence>
<evidence type="ECO:0000256" key="7">
    <source>
        <dbReference type="PROSITE-ProRule" id="PRU00221"/>
    </source>
</evidence>
<dbReference type="InterPro" id="IPR015943">
    <property type="entry name" value="WD40/YVTN_repeat-like_dom_sf"/>
</dbReference>
<comment type="function">
    <text evidence="6">Involved in mitochondrial fission. Acts as an adapter protein required to form mitochondrial fission complexes. Formation of these complexes is required to promote constriction and fission of the mitochondrial compartment at a late step in mitochondrial division.</text>
</comment>
<evidence type="ECO:0000313" key="9">
    <source>
        <dbReference type="EMBL" id="KAF7184208.1"/>
    </source>
</evidence>
<dbReference type="InterPro" id="IPR011041">
    <property type="entry name" value="Quinoprot_gluc/sorb_DH_b-prop"/>
</dbReference>
<feature type="repeat" description="WD" evidence="7">
    <location>
        <begin position="1023"/>
        <end position="1064"/>
    </location>
</feature>
<dbReference type="Proteomes" id="UP000641853">
    <property type="component" value="Unassembled WGS sequence"/>
</dbReference>
<dbReference type="PANTHER" id="PTHR22847">
    <property type="entry name" value="WD40 REPEAT PROTEIN"/>
    <property type="match status" value="1"/>
</dbReference>
<feature type="repeat" description="WD" evidence="7">
    <location>
        <begin position="637"/>
        <end position="660"/>
    </location>
</feature>
<feature type="compositionally biased region" description="Acidic residues" evidence="8">
    <location>
        <begin position="784"/>
        <end position="803"/>
    </location>
</feature>
<evidence type="ECO:0000256" key="2">
    <source>
        <dbReference type="ARBA" id="ARBA00022574"/>
    </source>
</evidence>
<dbReference type="PRINTS" id="PR00320">
    <property type="entry name" value="GPROTEINBRPT"/>
</dbReference>
<dbReference type="Gene3D" id="2.130.10.10">
    <property type="entry name" value="YVTN repeat-like/Quinoprotein amine dehydrogenase"/>
    <property type="match status" value="4"/>
</dbReference>
<dbReference type="SMART" id="SM00320">
    <property type="entry name" value="WD40"/>
    <property type="match status" value="12"/>
</dbReference>
<sequence>MLGIHDAGRRKMNITNHQDVLAQIREWRRGNSDSCPIFHVSAPTREQATGIAHSVASSPGCQDYELYPSIFLSNSAVKTDVLSVDLITACLSIQLGQRFATTVQSNSVVREAATNLLNYSLRHRWQTLFAELLAAMALDPQWASPVLVVLDGLESLPDIDKFFTVIGERVSATSPGPVVPLRFLVTSLAGSSLTKALSLPLGWCRSVALPYATDRWNISLTTEEIRELIRYCLEPLGDAPDELENAPELRRIDIDRLVAYSSNSAERAAAACLYIRLAATETEQWQRLEYLLRKKSNISDHSLLQTLHELYQTSQQSPDAIADQIAVLPILGMALGAYTSIYSALEHANCLVWLMDIFVDNNGHGSRVMRALEPLLEIVRGHNSELNTRIRDTIRQSLLIRDWSTLPDSHVGPWIPSEPQIHALLTQRCLDLLMRSDCLKRDICNLQDPSTMLKDIDRHIVQRCLPGELRYACRYAASHLLRCTFQDQVHLSQMFCQFFQRKLLPWLEAMSLMGLEHEIVWILSTVEKILDMAEDRRYHTFVHHARMFACEHMEMIEEAPLQIYSSGLLFTPHESSIRQWFEPDILTQGVQVLPEIEPPGRTNRPASILCHAQEVTTLIFIPTTTENSIIHGKHTFLLASASVDRSIRLWDPVTAELTNSLWGHSGEVTKIALRPCSPRRMLASLASGDLAVRLWDVEDGQGKSIHVPHRRHSETICFSSDGQRLYSFSSEGTILAIDVESGKCSEVLKGVCGNWGTFSPDGTAFVAVTDHIFGSMGTSTDANLYDEPDSEDDDDGDSSDEDIASDRSIRSSDNDSDSYEDSDDDRGNDCILQIWSLETGKVKVKKRFSTPVCGATFSPDCSMLAVASLNNPNVTLFTVGNHGGRKSRVGHELKGRLPLIRSLEFSPDSKMLASALPARTVCVWDVRLRRIQREFSHPDEVHLVIFSPNCKMIASVSCDSTIYVWDLQTSNLLSIFRGQWGTINTLVFYPDSTRLASAGSDGDVRIWHIEPAGRSELLCTPCLKHHSHQITDISFSVRARRIVSTSQMEALRVWDADKGYVEKSLGSHLDGITHTTLAPDGTQLAAISKHGTVQLWDLTTDQVLKTFGRSSDKVFNAVFSDNGLRLFLFAVNGSVRVWNARLGILDQQVPLDTQSRVTALSADGDHLASSSSSPDKENCVQLWSVERGCVQHTFDVPLPITALAISPNSAYLASGHAGRICVWNIPAAQLHCAFDMSAAPTVTALRYAPESEKLVYALDDQTLWTYDLHSGRQGKTLDANVVRAFEYLSESLGNRVESLHSVDMTGKWVTRNGRKLLRLPRNRMPSAPASRGTTIAADEKTLIIGAKTGKVTILRFGLYSSA</sequence>
<dbReference type="InterPro" id="IPR036322">
    <property type="entry name" value="WD40_repeat_dom_sf"/>
</dbReference>
<feature type="repeat" description="WD" evidence="7">
    <location>
        <begin position="1065"/>
        <end position="1106"/>
    </location>
</feature>
<proteinExistence type="inferred from homology"/>
<feature type="compositionally biased region" description="Basic and acidic residues" evidence="8">
    <location>
        <begin position="804"/>
        <end position="813"/>
    </location>
</feature>
<comment type="similarity">
    <text evidence="4">Belongs to the WD repeat MDV1/CAF4 family.</text>
</comment>
<accession>A0A8H6R414</accession>
<feature type="repeat" description="WD" evidence="7">
    <location>
        <begin position="934"/>
        <end position="975"/>
    </location>
</feature>
<dbReference type="GO" id="GO:1990234">
    <property type="term" value="C:transferase complex"/>
    <property type="evidence" value="ECO:0007669"/>
    <property type="project" value="UniProtKB-ARBA"/>
</dbReference>
<dbReference type="PROSITE" id="PS50294">
    <property type="entry name" value="WD_REPEATS_REGION"/>
    <property type="match status" value="3"/>
</dbReference>
<evidence type="ECO:0000256" key="4">
    <source>
        <dbReference type="ARBA" id="ARBA00038415"/>
    </source>
</evidence>
<keyword evidence="3" id="KW-0677">Repeat</keyword>
<dbReference type="CDD" id="cd00200">
    <property type="entry name" value="WD40"/>
    <property type="match status" value="1"/>
</dbReference>
<dbReference type="PROSITE" id="PS00678">
    <property type="entry name" value="WD_REPEATS_1"/>
    <property type="match status" value="2"/>
</dbReference>
<comment type="caution">
    <text evidence="9">The sequence shown here is derived from an EMBL/GenBank/DDBJ whole genome shotgun (WGS) entry which is preliminary data.</text>
</comment>
<name>A0A8H6R414_9EURO</name>
<dbReference type="EMBL" id="JACBAG010001662">
    <property type="protein sequence ID" value="KAF7184208.1"/>
    <property type="molecule type" value="Genomic_DNA"/>
</dbReference>
<dbReference type="PROSITE" id="PS50082">
    <property type="entry name" value="WD_REPEATS_2"/>
    <property type="match status" value="6"/>
</dbReference>
<evidence type="ECO:0000256" key="3">
    <source>
        <dbReference type="ARBA" id="ARBA00022737"/>
    </source>
</evidence>
<dbReference type="SUPFAM" id="SSF50952">
    <property type="entry name" value="Soluble quinoprotein glucose dehydrogenase"/>
    <property type="match status" value="1"/>
</dbReference>
<reference evidence="9" key="1">
    <citation type="submission" date="2020-06" db="EMBL/GenBank/DDBJ databases">
        <title>Draft genome sequences of strains closely related to Aspergillus parafelis and Aspergillus hiratsukae.</title>
        <authorList>
            <person name="Dos Santos R.A.C."/>
            <person name="Rivero-Menendez O."/>
            <person name="Steenwyk J.L."/>
            <person name="Mead M.E."/>
            <person name="Goldman G.H."/>
            <person name="Alastruey-Izquierdo A."/>
            <person name="Rokas A."/>
        </authorList>
    </citation>
    <scope>NUCLEOTIDE SEQUENCE</scope>
    <source>
        <strain evidence="9">CNM-CM7691</strain>
    </source>
</reference>
<protein>
    <recommendedName>
        <fullName evidence="5">Mitochondrial division protein 1</fullName>
    </recommendedName>
</protein>
<dbReference type="InterPro" id="IPR020472">
    <property type="entry name" value="WD40_PAC1"/>
</dbReference>
<comment type="subcellular location">
    <subcellularLocation>
        <location evidence="1">Mitochondrion outer membrane</location>
        <topology evidence="1">Peripheral membrane protein</topology>
        <orientation evidence="1">Cytoplasmic side</orientation>
    </subcellularLocation>
</comment>
<evidence type="ECO:0000313" key="10">
    <source>
        <dbReference type="Proteomes" id="UP000641853"/>
    </source>
</evidence>
<dbReference type="PANTHER" id="PTHR22847:SF637">
    <property type="entry name" value="WD REPEAT DOMAIN 5B"/>
    <property type="match status" value="1"/>
</dbReference>
<keyword evidence="10" id="KW-1185">Reference proteome</keyword>
<evidence type="ECO:0000256" key="6">
    <source>
        <dbReference type="ARBA" id="ARBA00043913"/>
    </source>
</evidence>
<gene>
    <name evidence="9" type="ORF">CNMCM7691_004833</name>
</gene>
<feature type="compositionally biased region" description="Acidic residues" evidence="8">
    <location>
        <begin position="814"/>
        <end position="825"/>
    </location>
</feature>
<evidence type="ECO:0000256" key="1">
    <source>
        <dbReference type="ARBA" id="ARBA00004570"/>
    </source>
</evidence>
<dbReference type="GO" id="GO:0005741">
    <property type="term" value="C:mitochondrial outer membrane"/>
    <property type="evidence" value="ECO:0007669"/>
    <property type="project" value="UniProtKB-SubCell"/>
</dbReference>
<dbReference type="InterPro" id="IPR001680">
    <property type="entry name" value="WD40_rpt"/>
</dbReference>